<feature type="region of interest" description="Disordered" evidence="1">
    <location>
        <begin position="162"/>
        <end position="244"/>
    </location>
</feature>
<feature type="compositionally biased region" description="Polar residues" evidence="1">
    <location>
        <begin position="197"/>
        <end position="215"/>
    </location>
</feature>
<dbReference type="EMBL" id="JASPKY010000298">
    <property type="protein sequence ID" value="KAK9710086.1"/>
    <property type="molecule type" value="Genomic_DNA"/>
</dbReference>
<dbReference type="PANTHER" id="PTHR24260:SF147">
    <property type="entry name" value="EG:BACR7A4.3 PROTEIN-RELATED"/>
    <property type="match status" value="1"/>
</dbReference>
<dbReference type="Pfam" id="PF00089">
    <property type="entry name" value="Trypsin"/>
    <property type="match status" value="1"/>
</dbReference>
<feature type="compositionally biased region" description="Low complexity" evidence="1">
    <location>
        <begin position="109"/>
        <end position="120"/>
    </location>
</feature>
<dbReference type="InterPro" id="IPR009003">
    <property type="entry name" value="Peptidase_S1_PA"/>
</dbReference>
<evidence type="ECO:0000256" key="1">
    <source>
        <dbReference type="SAM" id="MobiDB-lite"/>
    </source>
</evidence>
<proteinExistence type="predicted"/>
<organism evidence="4 5">
    <name type="scientific">Popillia japonica</name>
    <name type="common">Japanese beetle</name>
    <dbReference type="NCBI Taxonomy" id="7064"/>
    <lineage>
        <taxon>Eukaryota</taxon>
        <taxon>Metazoa</taxon>
        <taxon>Ecdysozoa</taxon>
        <taxon>Arthropoda</taxon>
        <taxon>Hexapoda</taxon>
        <taxon>Insecta</taxon>
        <taxon>Pterygota</taxon>
        <taxon>Neoptera</taxon>
        <taxon>Endopterygota</taxon>
        <taxon>Coleoptera</taxon>
        <taxon>Polyphaga</taxon>
        <taxon>Scarabaeiformia</taxon>
        <taxon>Scarabaeidae</taxon>
        <taxon>Rutelinae</taxon>
        <taxon>Popillia</taxon>
    </lineage>
</organism>
<dbReference type="InterPro" id="IPR043504">
    <property type="entry name" value="Peptidase_S1_PA_chymotrypsin"/>
</dbReference>
<dbReference type="Proteomes" id="UP001458880">
    <property type="component" value="Unassembled WGS sequence"/>
</dbReference>
<protein>
    <submittedName>
        <fullName evidence="4">Trypsin</fullName>
    </submittedName>
</protein>
<evidence type="ECO:0000313" key="4">
    <source>
        <dbReference type="EMBL" id="KAK9710086.1"/>
    </source>
</evidence>
<comment type="caution">
    <text evidence="4">The sequence shown here is derived from an EMBL/GenBank/DDBJ whole genome shotgun (WGS) entry which is preliminary data.</text>
</comment>
<gene>
    <name evidence="4" type="ORF">QE152_g26211</name>
</gene>
<dbReference type="GO" id="GO:0004252">
    <property type="term" value="F:serine-type endopeptidase activity"/>
    <property type="evidence" value="ECO:0007669"/>
    <property type="project" value="InterPro"/>
</dbReference>
<feature type="chain" id="PRO_5043889610" evidence="2">
    <location>
        <begin position="19"/>
        <end position="602"/>
    </location>
</feature>
<feature type="signal peptide" evidence="2">
    <location>
        <begin position="1"/>
        <end position="18"/>
    </location>
</feature>
<dbReference type="InterPro" id="IPR001254">
    <property type="entry name" value="Trypsin_dom"/>
</dbReference>
<dbReference type="PROSITE" id="PS50240">
    <property type="entry name" value="TRYPSIN_DOM"/>
    <property type="match status" value="1"/>
</dbReference>
<accession>A0AAW1JZG4</accession>
<sequence>MKAVQFVVFCVILVLVSGYQRYFWIGHGGVCKSSYDYTYYCIHYSHCQPSFYRFHPRGHSKICGIYLGVITMCCAEEEEYPEQSYFVNNKYFHTQNAPPVAPSEIDCEPTTTTPKISTPILVSDTPPTTQNTLNEDVPLPQTNIPELVGDTTVVQENIETTTRRISNEASQDKLPEPEQDTPIIQGGIDTAGRISDESSPANLPESSPNSTTSVIQGDIDTTGRISNESTPEQNTPAVQEPETNTFTSTSLIDSDINVTSDLGIVANITTTTANVITADEDEDAELDTLNTQAVLADIQNLASLITPLVSAGSRPRIRPPMQEEFALRTTNVLVDITRNIDQTVTNNLPYYPPTLENSTSLRMCSNWYGNVSGENAFLNRTTNKAELGYGNEANIQWSCGGTLISERYVLTAARCQFLNMVEPVRYVRLGNSRNASIPNQQLQNFTVESFTPHPLFDTSLPLGHHDIALIRLNATAIISDLVMPACLSTKFDISSVPLWLISGGPINFVHISANRCQQFFNDTGLVDISNTLQECAVTDSYFYCEYEAGNPFIFITTDYKFGFFPAVVSIASYGQPCEDTPAVSTRVLAYIPWIERIVWPAQ</sequence>
<evidence type="ECO:0000256" key="2">
    <source>
        <dbReference type="SAM" id="SignalP"/>
    </source>
</evidence>
<dbReference type="InterPro" id="IPR001314">
    <property type="entry name" value="Peptidase_S1A"/>
</dbReference>
<dbReference type="SUPFAM" id="SSF50494">
    <property type="entry name" value="Trypsin-like serine proteases"/>
    <property type="match status" value="1"/>
</dbReference>
<dbReference type="GO" id="GO:0006508">
    <property type="term" value="P:proteolysis"/>
    <property type="evidence" value="ECO:0007669"/>
    <property type="project" value="InterPro"/>
</dbReference>
<dbReference type="PANTHER" id="PTHR24260">
    <property type="match status" value="1"/>
</dbReference>
<feature type="compositionally biased region" description="Basic and acidic residues" evidence="1">
    <location>
        <begin position="162"/>
        <end position="176"/>
    </location>
</feature>
<dbReference type="InterPro" id="IPR051333">
    <property type="entry name" value="CLIP_Serine_Protease"/>
</dbReference>
<reference evidence="4 5" key="1">
    <citation type="journal article" date="2024" name="BMC Genomics">
        <title>De novo assembly and annotation of Popillia japonica's genome with initial clues to its potential as an invasive pest.</title>
        <authorList>
            <person name="Cucini C."/>
            <person name="Boschi S."/>
            <person name="Funari R."/>
            <person name="Cardaioli E."/>
            <person name="Iannotti N."/>
            <person name="Marturano G."/>
            <person name="Paoli F."/>
            <person name="Bruttini M."/>
            <person name="Carapelli A."/>
            <person name="Frati F."/>
            <person name="Nardi F."/>
        </authorList>
    </citation>
    <scope>NUCLEOTIDE SEQUENCE [LARGE SCALE GENOMIC DNA]</scope>
    <source>
        <strain evidence="4">DMR45628</strain>
    </source>
</reference>
<evidence type="ECO:0000313" key="5">
    <source>
        <dbReference type="Proteomes" id="UP001458880"/>
    </source>
</evidence>
<name>A0AAW1JZG4_POPJA</name>
<dbReference type="PRINTS" id="PR00722">
    <property type="entry name" value="CHYMOTRYPSIN"/>
</dbReference>
<dbReference type="AlphaFoldDB" id="A0AAW1JZG4"/>
<keyword evidence="2" id="KW-0732">Signal</keyword>
<evidence type="ECO:0000259" key="3">
    <source>
        <dbReference type="PROSITE" id="PS50240"/>
    </source>
</evidence>
<feature type="compositionally biased region" description="Polar residues" evidence="1">
    <location>
        <begin position="125"/>
        <end position="144"/>
    </location>
</feature>
<feature type="compositionally biased region" description="Polar residues" evidence="1">
    <location>
        <begin position="223"/>
        <end position="244"/>
    </location>
</feature>
<feature type="domain" description="Peptidase S1" evidence="3">
    <location>
        <begin position="370"/>
        <end position="599"/>
    </location>
</feature>
<keyword evidence="5" id="KW-1185">Reference proteome</keyword>
<feature type="region of interest" description="Disordered" evidence="1">
    <location>
        <begin position="107"/>
        <end position="144"/>
    </location>
</feature>
<dbReference type="Gene3D" id="2.40.10.10">
    <property type="entry name" value="Trypsin-like serine proteases"/>
    <property type="match status" value="2"/>
</dbReference>
<dbReference type="SMART" id="SM00020">
    <property type="entry name" value="Tryp_SPc"/>
    <property type="match status" value="1"/>
</dbReference>